<dbReference type="InParanoid" id="A0A2G4YMA7"/>
<evidence type="ECO:0000256" key="1">
    <source>
        <dbReference type="SAM" id="SignalP"/>
    </source>
</evidence>
<evidence type="ECO:0000313" key="3">
    <source>
        <dbReference type="Proteomes" id="UP000229730"/>
    </source>
</evidence>
<protein>
    <submittedName>
        <fullName evidence="2">Uncharacterized protein</fullName>
    </submittedName>
</protein>
<keyword evidence="3" id="KW-1185">Reference proteome</keyword>
<sequence length="169" mass="19093">MKKIAKIAIFIGFSFGFAGFSFADQTPQEFLTCGAIKPDKQRLACFDEALERATPDKLARKKDEKRQKIDDFGKAQLRSSPVKAVAEKQDADQKKDLNSIKLKVSRFSYTNSKKFVLFMANGQIWKQKSGGRIRLPKGEFEVEIKKGVLSGFNAILPTHRSIVKVHRVK</sequence>
<accession>A0A2G4YMA7</accession>
<dbReference type="OrthoDB" id="7596780at2"/>
<name>A0A2G4YMA7_9PROT</name>
<organism evidence="2 3">
    <name type="scientific">Paremcibacter congregatus</name>
    <dbReference type="NCBI Taxonomy" id="2043170"/>
    <lineage>
        <taxon>Bacteria</taxon>
        <taxon>Pseudomonadati</taxon>
        <taxon>Pseudomonadota</taxon>
        <taxon>Alphaproteobacteria</taxon>
        <taxon>Emcibacterales</taxon>
        <taxon>Emcibacteraceae</taxon>
        <taxon>Paremcibacter</taxon>
    </lineage>
</organism>
<reference evidence="2 3" key="1">
    <citation type="submission" date="2017-10" db="EMBL/GenBank/DDBJ databases">
        <title>Frigbacter circumglobatus gen. nov. sp. nov., isolated from sediment cultured in situ.</title>
        <authorList>
            <person name="Zhao Z."/>
        </authorList>
    </citation>
    <scope>NUCLEOTIDE SEQUENCE [LARGE SCALE GENOMIC DNA]</scope>
    <source>
        <strain evidence="2 3">ZYL</strain>
    </source>
</reference>
<dbReference type="EMBL" id="PDEM01000033">
    <property type="protein sequence ID" value="PHZ83433.1"/>
    <property type="molecule type" value="Genomic_DNA"/>
</dbReference>
<dbReference type="Proteomes" id="UP000229730">
    <property type="component" value="Unassembled WGS sequence"/>
</dbReference>
<dbReference type="RefSeq" id="WP_099475326.1">
    <property type="nucleotide sequence ID" value="NZ_CP041025.1"/>
</dbReference>
<dbReference type="AlphaFoldDB" id="A0A2G4YMA7"/>
<feature type="chain" id="PRO_5013633290" evidence="1">
    <location>
        <begin position="24"/>
        <end position="169"/>
    </location>
</feature>
<feature type="signal peptide" evidence="1">
    <location>
        <begin position="1"/>
        <end position="23"/>
    </location>
</feature>
<evidence type="ECO:0000313" key="2">
    <source>
        <dbReference type="EMBL" id="PHZ83433.1"/>
    </source>
</evidence>
<gene>
    <name evidence="2" type="ORF">CRD36_17910</name>
</gene>
<comment type="caution">
    <text evidence="2">The sequence shown here is derived from an EMBL/GenBank/DDBJ whole genome shotgun (WGS) entry which is preliminary data.</text>
</comment>
<keyword evidence="1" id="KW-0732">Signal</keyword>
<proteinExistence type="predicted"/>